<keyword evidence="2" id="KW-0472">Membrane</keyword>
<accession>A0A372NMF2</accession>
<sequence length="463" mass="51871">MRYLLVIILLFAAGSSAIAQTTDSLSFIKSKRMSDADLEKKKEGAFVTGLPDLSSDPVTGFGFGVRTNIFFNGKRDNPLFPYTPYLMKLKANAAYYTSNAKELVLGLDMPYYKGSRWRLRADLKLQQNPANLYFGLTQQTLGALSLPSDPAVTFNKYEAFDKARQTVRPGGAGEAAQVTDALSNRFRETEFMLNLKADYALGKKGKFRLMGGYEIQHLNYKTFEGFETDAIKPGSGDEVKAPNGFSLLKRDFEQGRAKGLKGGWVSLIQTALIYDVRDFEPDPTRGAYLELSNEFSDQIIGSQFSFDKVFIQGRYYQKLPFGKRTVLAGRAAVGNIFGDNAPFFEFQDQWSPDGSINALGGKQSLRGYRANRFLARSLWFANVELRVRLAEARLGKQFFGFGVAPFFDAGTVRDRWQDLNFKNIRISYGAGARIAWNQSTIISFDYGLSKEDKLFFFGIGQAF</sequence>
<dbReference type="EMBL" id="QWDC01000005">
    <property type="protein sequence ID" value="RFZ90121.1"/>
    <property type="molecule type" value="Genomic_DNA"/>
</dbReference>
<evidence type="ECO:0000256" key="3">
    <source>
        <dbReference type="SAM" id="SignalP"/>
    </source>
</evidence>
<dbReference type="GO" id="GO:0019867">
    <property type="term" value="C:outer membrane"/>
    <property type="evidence" value="ECO:0007669"/>
    <property type="project" value="InterPro"/>
</dbReference>
<dbReference type="GO" id="GO:0008320">
    <property type="term" value="F:protein transmembrane transporter activity"/>
    <property type="evidence" value="ECO:0007669"/>
    <property type="project" value="TreeGrafter"/>
</dbReference>
<evidence type="ECO:0000256" key="2">
    <source>
        <dbReference type="ARBA" id="ARBA00023136"/>
    </source>
</evidence>
<evidence type="ECO:0000313" key="6">
    <source>
        <dbReference type="EMBL" id="RFZ90121.1"/>
    </source>
</evidence>
<name>A0A372NMF2_9SPHI</name>
<dbReference type="Pfam" id="PF19412">
    <property type="entry name" value="DUF5982"/>
    <property type="match status" value="1"/>
</dbReference>
<keyword evidence="7" id="KW-1185">Reference proteome</keyword>
<dbReference type="OrthoDB" id="9771071at2"/>
<gene>
    <name evidence="6" type="ORF">D0C36_23050</name>
</gene>
<proteinExistence type="predicted"/>
<comment type="subcellular location">
    <subcellularLocation>
        <location evidence="1">Membrane</location>
    </subcellularLocation>
</comment>
<dbReference type="PANTHER" id="PTHR34597">
    <property type="entry name" value="SLR1661 PROTEIN"/>
    <property type="match status" value="1"/>
</dbReference>
<dbReference type="GO" id="GO:0046819">
    <property type="term" value="P:protein secretion by the type V secretion system"/>
    <property type="evidence" value="ECO:0007669"/>
    <property type="project" value="TreeGrafter"/>
</dbReference>
<feature type="domain" description="Bacterial surface antigen (D15)" evidence="4">
    <location>
        <begin position="89"/>
        <end position="463"/>
    </location>
</feature>
<evidence type="ECO:0000313" key="7">
    <source>
        <dbReference type="Proteomes" id="UP000264217"/>
    </source>
</evidence>
<evidence type="ECO:0000259" key="4">
    <source>
        <dbReference type="Pfam" id="PF01103"/>
    </source>
</evidence>
<dbReference type="Proteomes" id="UP000264217">
    <property type="component" value="Unassembled WGS sequence"/>
</dbReference>
<dbReference type="PANTHER" id="PTHR34597:SF3">
    <property type="entry name" value="OUTER MEMBRANE TRANSPORTER CDIB"/>
    <property type="match status" value="1"/>
</dbReference>
<dbReference type="RefSeq" id="WP_117394088.1">
    <property type="nucleotide sequence ID" value="NZ_QWDC01000005.1"/>
</dbReference>
<organism evidence="6 7">
    <name type="scientific">Mucilaginibacter conchicola</name>
    <dbReference type="NCBI Taxonomy" id="2303333"/>
    <lineage>
        <taxon>Bacteria</taxon>
        <taxon>Pseudomonadati</taxon>
        <taxon>Bacteroidota</taxon>
        <taxon>Sphingobacteriia</taxon>
        <taxon>Sphingobacteriales</taxon>
        <taxon>Sphingobacteriaceae</taxon>
        <taxon>Mucilaginibacter</taxon>
    </lineage>
</organism>
<dbReference type="AlphaFoldDB" id="A0A372NMF2"/>
<comment type="caution">
    <text evidence="6">The sequence shown here is derived from an EMBL/GenBank/DDBJ whole genome shotgun (WGS) entry which is preliminary data.</text>
</comment>
<keyword evidence="3" id="KW-0732">Signal</keyword>
<dbReference type="NCBIfam" id="NF047779">
    <property type="entry name" value="Omp85_fam"/>
    <property type="match status" value="1"/>
</dbReference>
<evidence type="ECO:0000259" key="5">
    <source>
        <dbReference type="Pfam" id="PF19412"/>
    </source>
</evidence>
<dbReference type="Gene3D" id="2.40.160.50">
    <property type="entry name" value="membrane protein fhac: a member of the omp85/tpsb transporter family"/>
    <property type="match status" value="1"/>
</dbReference>
<reference evidence="6 7" key="1">
    <citation type="submission" date="2018-08" db="EMBL/GenBank/DDBJ databases">
        <title>Mucilaginibacter sp. MYSH2.</title>
        <authorList>
            <person name="Seo T."/>
        </authorList>
    </citation>
    <scope>NUCLEOTIDE SEQUENCE [LARGE SCALE GENOMIC DNA]</scope>
    <source>
        <strain evidence="6 7">MYSH2</strain>
    </source>
</reference>
<protein>
    <submittedName>
        <fullName evidence="6">Uncharacterized protein</fullName>
    </submittedName>
</protein>
<evidence type="ECO:0000256" key="1">
    <source>
        <dbReference type="ARBA" id="ARBA00004370"/>
    </source>
</evidence>
<dbReference type="GO" id="GO:0098046">
    <property type="term" value="C:type V protein secretion system complex"/>
    <property type="evidence" value="ECO:0007669"/>
    <property type="project" value="TreeGrafter"/>
</dbReference>
<dbReference type="InterPro" id="IPR046024">
    <property type="entry name" value="DUF5982"/>
</dbReference>
<feature type="chain" id="PRO_5016795710" evidence="3">
    <location>
        <begin position="20"/>
        <end position="463"/>
    </location>
</feature>
<feature type="domain" description="DUF5982" evidence="5">
    <location>
        <begin position="25"/>
        <end position="85"/>
    </location>
</feature>
<feature type="signal peptide" evidence="3">
    <location>
        <begin position="1"/>
        <end position="19"/>
    </location>
</feature>
<dbReference type="Pfam" id="PF01103">
    <property type="entry name" value="Omp85"/>
    <property type="match status" value="1"/>
</dbReference>
<dbReference type="InterPro" id="IPR051544">
    <property type="entry name" value="TPS_OM_transporter"/>
</dbReference>
<dbReference type="InterPro" id="IPR000184">
    <property type="entry name" value="Bac_surfAg_D15"/>
</dbReference>